<dbReference type="Gramene" id="AUR62005472-RA">
    <property type="protein sequence ID" value="AUR62005472-RA:cds"/>
    <property type="gene ID" value="AUR62005472"/>
</dbReference>
<proteinExistence type="predicted"/>
<reference evidence="1" key="2">
    <citation type="submission" date="2021-03" db="UniProtKB">
        <authorList>
            <consortium name="EnsemblPlants"/>
        </authorList>
    </citation>
    <scope>IDENTIFICATION</scope>
</reference>
<dbReference type="EnsemblPlants" id="AUR62005472-RA">
    <property type="protein sequence ID" value="AUR62005472-RA:cds"/>
    <property type="gene ID" value="AUR62005472"/>
</dbReference>
<dbReference type="AlphaFoldDB" id="A0A803L0T4"/>
<reference evidence="1" key="1">
    <citation type="journal article" date="2017" name="Nature">
        <title>The genome of Chenopodium quinoa.</title>
        <authorList>
            <person name="Jarvis D.E."/>
            <person name="Ho Y.S."/>
            <person name="Lightfoot D.J."/>
            <person name="Schmoeckel S.M."/>
            <person name="Li B."/>
            <person name="Borm T.J.A."/>
            <person name="Ohyanagi H."/>
            <person name="Mineta K."/>
            <person name="Michell C.T."/>
            <person name="Saber N."/>
            <person name="Kharbatia N.M."/>
            <person name="Rupper R.R."/>
            <person name="Sharp A.R."/>
            <person name="Dally N."/>
            <person name="Boughton B.A."/>
            <person name="Woo Y.H."/>
            <person name="Gao G."/>
            <person name="Schijlen E.G.W.M."/>
            <person name="Guo X."/>
            <person name="Momin A.A."/>
            <person name="Negrao S."/>
            <person name="Al-Babili S."/>
            <person name="Gehring C."/>
            <person name="Roessner U."/>
            <person name="Jung C."/>
            <person name="Murphy K."/>
            <person name="Arold S.T."/>
            <person name="Gojobori T."/>
            <person name="van der Linden C.G."/>
            <person name="van Loo E.N."/>
            <person name="Jellen E.N."/>
            <person name="Maughan P.J."/>
            <person name="Tester M."/>
        </authorList>
    </citation>
    <scope>NUCLEOTIDE SEQUENCE [LARGE SCALE GENOMIC DNA]</scope>
    <source>
        <strain evidence="1">cv. PI 614886</strain>
    </source>
</reference>
<protein>
    <submittedName>
        <fullName evidence="1">Uncharacterized protein</fullName>
    </submittedName>
</protein>
<name>A0A803L0T4_CHEQI</name>
<organism evidence="1 2">
    <name type="scientific">Chenopodium quinoa</name>
    <name type="common">Quinoa</name>
    <dbReference type="NCBI Taxonomy" id="63459"/>
    <lineage>
        <taxon>Eukaryota</taxon>
        <taxon>Viridiplantae</taxon>
        <taxon>Streptophyta</taxon>
        <taxon>Embryophyta</taxon>
        <taxon>Tracheophyta</taxon>
        <taxon>Spermatophyta</taxon>
        <taxon>Magnoliopsida</taxon>
        <taxon>eudicotyledons</taxon>
        <taxon>Gunneridae</taxon>
        <taxon>Pentapetalae</taxon>
        <taxon>Caryophyllales</taxon>
        <taxon>Chenopodiaceae</taxon>
        <taxon>Chenopodioideae</taxon>
        <taxon>Atripliceae</taxon>
        <taxon>Chenopodium</taxon>
    </lineage>
</organism>
<keyword evidence="2" id="KW-1185">Reference proteome</keyword>
<accession>A0A803L0T4</accession>
<evidence type="ECO:0000313" key="2">
    <source>
        <dbReference type="Proteomes" id="UP000596660"/>
    </source>
</evidence>
<sequence length="94" mass="11007">MPFRRNKNKNKQNQQKPCLNSNKVDGVIVKDVDCEADVFIREQRWILTPNSSQRVEGSSEIGCEEDVDCEAEVFIREKRKKLLLSKTMSFFVRK</sequence>
<evidence type="ECO:0000313" key="1">
    <source>
        <dbReference type="EnsemblPlants" id="AUR62005472-RA:cds"/>
    </source>
</evidence>
<dbReference type="Proteomes" id="UP000596660">
    <property type="component" value="Unplaced"/>
</dbReference>